<keyword evidence="1" id="KW-0812">Transmembrane</keyword>
<proteinExistence type="predicted"/>
<protein>
    <recommendedName>
        <fullName evidence="2">DUF6199 domain-containing protein</fullName>
    </recommendedName>
</protein>
<gene>
    <name evidence="3" type="ORF">SAMN02745168_2059</name>
</gene>
<evidence type="ECO:0000259" key="2">
    <source>
        <dbReference type="Pfam" id="PF19701"/>
    </source>
</evidence>
<evidence type="ECO:0000313" key="4">
    <source>
        <dbReference type="Proteomes" id="UP000192790"/>
    </source>
</evidence>
<accession>A0A1W2B7U3</accession>
<evidence type="ECO:0000313" key="3">
    <source>
        <dbReference type="EMBL" id="SMC68762.1"/>
    </source>
</evidence>
<dbReference type="Proteomes" id="UP000192790">
    <property type="component" value="Unassembled WGS sequence"/>
</dbReference>
<feature type="transmembrane region" description="Helical" evidence="1">
    <location>
        <begin position="77"/>
        <end position="98"/>
    </location>
</feature>
<reference evidence="3 4" key="1">
    <citation type="submission" date="2017-04" db="EMBL/GenBank/DDBJ databases">
        <authorList>
            <person name="Afonso C.L."/>
            <person name="Miller P.J."/>
            <person name="Scott M.A."/>
            <person name="Spackman E."/>
            <person name="Goraichik I."/>
            <person name="Dimitrov K.M."/>
            <person name="Suarez D.L."/>
            <person name="Swayne D.E."/>
        </authorList>
    </citation>
    <scope>NUCLEOTIDE SEQUENCE [LARGE SCALE GENOMIC DNA]</scope>
    <source>
        <strain evidence="3 4">DSM 12816</strain>
    </source>
</reference>
<dbReference type="InterPro" id="IPR045679">
    <property type="entry name" value="DUF6199"/>
</dbReference>
<keyword evidence="4" id="KW-1185">Reference proteome</keyword>
<evidence type="ECO:0000256" key="1">
    <source>
        <dbReference type="SAM" id="Phobius"/>
    </source>
</evidence>
<organism evidence="3 4">
    <name type="scientific">Papillibacter cinnamivorans DSM 12816</name>
    <dbReference type="NCBI Taxonomy" id="1122930"/>
    <lineage>
        <taxon>Bacteria</taxon>
        <taxon>Bacillati</taxon>
        <taxon>Bacillota</taxon>
        <taxon>Clostridia</taxon>
        <taxon>Eubacteriales</taxon>
        <taxon>Oscillospiraceae</taxon>
        <taxon>Papillibacter</taxon>
    </lineage>
</organism>
<dbReference type="STRING" id="1122930.SAMN02745168_2059"/>
<keyword evidence="1" id="KW-1133">Transmembrane helix</keyword>
<sequence length="99" mass="11053">MGNWQIGTATQIGLLLIVIGLICLLRPYQMAKWHENDPTVLHREHKRIQSRKKKSQRAAFDSAVLETEREPSRPAIILVRVLGILAAAGGAGLFIWSIL</sequence>
<dbReference type="EMBL" id="FWXW01000005">
    <property type="protein sequence ID" value="SMC68762.1"/>
    <property type="molecule type" value="Genomic_DNA"/>
</dbReference>
<keyword evidence="1" id="KW-0472">Membrane</keyword>
<feature type="domain" description="DUF6199" evidence="2">
    <location>
        <begin position="12"/>
        <end position="96"/>
    </location>
</feature>
<dbReference type="AlphaFoldDB" id="A0A1W2B7U3"/>
<name>A0A1W2B7U3_9FIRM</name>
<dbReference type="Pfam" id="PF19701">
    <property type="entry name" value="DUF6199"/>
    <property type="match status" value="1"/>
</dbReference>
<feature type="transmembrane region" description="Helical" evidence="1">
    <location>
        <begin position="6"/>
        <end position="25"/>
    </location>
</feature>
<dbReference type="RefSeq" id="WP_084234738.1">
    <property type="nucleotide sequence ID" value="NZ_FWXW01000005.1"/>
</dbReference>